<keyword evidence="1" id="KW-0472">Membrane</keyword>
<protein>
    <submittedName>
        <fullName evidence="2">Uncharacterized protein</fullName>
    </submittedName>
</protein>
<reference evidence="2 3" key="1">
    <citation type="journal article" date="2015" name="Int. J. Syst. Evol. Microbiol.">
        <title>Description of Sphingopyxis fribergensis sp. nov. - a soil bacterium with the ability to degrade styrene and phenylacetic acid.</title>
        <authorList>
            <person name="Oelschlagel M."/>
            <person name="Ruckert C."/>
            <person name="Kalinowski J."/>
            <person name="Schmidt G."/>
            <person name="Schlomann M."/>
            <person name="Tischler D."/>
        </authorList>
    </citation>
    <scope>NUCLEOTIDE SEQUENCE [LARGE SCALE GENOMIC DNA]</scope>
    <source>
        <strain evidence="2 3">Kp5.2</strain>
    </source>
</reference>
<gene>
    <name evidence="2" type="ORF">SKP52_14685</name>
</gene>
<dbReference type="AlphaFoldDB" id="A0A0A7PIM1"/>
<dbReference type="STRING" id="1515612.SKP52_14685"/>
<dbReference type="EMBL" id="CP009122">
    <property type="protein sequence ID" value="AJA09819.1"/>
    <property type="molecule type" value="Genomic_DNA"/>
</dbReference>
<dbReference type="Pfam" id="PF14014">
    <property type="entry name" value="DUF4230"/>
    <property type="match status" value="1"/>
</dbReference>
<feature type="transmembrane region" description="Helical" evidence="1">
    <location>
        <begin position="7"/>
        <end position="25"/>
    </location>
</feature>
<evidence type="ECO:0000313" key="3">
    <source>
        <dbReference type="Proteomes" id="UP000030907"/>
    </source>
</evidence>
<dbReference type="Proteomes" id="UP000030907">
    <property type="component" value="Chromosome"/>
</dbReference>
<dbReference type="RefSeq" id="WP_039575848.1">
    <property type="nucleotide sequence ID" value="NZ_CP009122.1"/>
</dbReference>
<keyword evidence="1" id="KW-1133">Transmembrane helix</keyword>
<keyword evidence="3" id="KW-1185">Reference proteome</keyword>
<dbReference type="HOGENOM" id="CLU_1314725_0_0_5"/>
<organism evidence="2 3">
    <name type="scientific">Sphingopyxis fribergensis</name>
    <dbReference type="NCBI Taxonomy" id="1515612"/>
    <lineage>
        <taxon>Bacteria</taxon>
        <taxon>Pseudomonadati</taxon>
        <taxon>Pseudomonadota</taxon>
        <taxon>Alphaproteobacteria</taxon>
        <taxon>Sphingomonadales</taxon>
        <taxon>Sphingomonadaceae</taxon>
        <taxon>Sphingopyxis</taxon>
    </lineage>
</organism>
<dbReference type="KEGG" id="sphk:SKP52_14685"/>
<accession>A0A0A7PIM1</accession>
<evidence type="ECO:0000313" key="2">
    <source>
        <dbReference type="EMBL" id="AJA09819.1"/>
    </source>
</evidence>
<proteinExistence type="predicted"/>
<evidence type="ECO:0000256" key="1">
    <source>
        <dbReference type="SAM" id="Phobius"/>
    </source>
</evidence>
<keyword evidence="1" id="KW-0812">Transmembrane</keyword>
<name>A0A0A7PIM1_9SPHN</name>
<sequence length="209" mass="22810">MIERRTIGLLAATHVVALGVGYVAAPRQLLDSEVKHTGFFTVETTKVLATTVESLRDENKLLVYSYKGTAKVQAGRTVLWLFGGEQELILPAVVTYYLDLSNLSLADVRYDEKAKLVTVKLPKVTLGDIAFQPENATTINGGVLTFSDEQVEALRKANYANARRAMVAQAQQPGLLDAAKRQARTSVENYFAIPLRIAGLPDVKVAATF</sequence>
<dbReference type="InterPro" id="IPR025324">
    <property type="entry name" value="DUF4230"/>
</dbReference>